<dbReference type="PROSITE" id="PS51482">
    <property type="entry name" value="DEGV"/>
    <property type="match status" value="1"/>
</dbReference>
<dbReference type="InterPro" id="IPR003797">
    <property type="entry name" value="DegV"/>
</dbReference>
<protein>
    <submittedName>
        <fullName evidence="2">DegV family protein</fullName>
    </submittedName>
</protein>
<evidence type="ECO:0000256" key="1">
    <source>
        <dbReference type="ARBA" id="ARBA00023121"/>
    </source>
</evidence>
<dbReference type="SUPFAM" id="SSF82549">
    <property type="entry name" value="DAK1/DegV-like"/>
    <property type="match status" value="1"/>
</dbReference>
<dbReference type="InterPro" id="IPR050270">
    <property type="entry name" value="DegV_domain_contain"/>
</dbReference>
<sequence>MFTLTTDSAVDVFRSKLDELGVFWVPLTFTIDGVTYEDDFSDDAKYKEFYDKVRAGALPVTSQINPFTHEEFWEKVIEKTGPTDIVHLTLSSGLSETYSSACKAAESFMEKHPDSRVYVVDSLAATQAEMPVFETALRLRDAGENAAAAAEALRAYSHRIQVYIIADDLFHLKRGGRVSTAAAVVGSMFKIKPLIVFDDAGKLQVYKKPLGWKKALKMVLDHIDEYCTDPSSKKFWIAHADALDKAEEARDAILAKYPGATVRIGWIGPVIGAHTGAGTIGILFESNSRLM</sequence>
<gene>
    <name evidence="2" type="ORF">H9892_06820</name>
</gene>
<proteinExistence type="predicted"/>
<dbReference type="GO" id="GO:0008289">
    <property type="term" value="F:lipid binding"/>
    <property type="evidence" value="ECO:0007669"/>
    <property type="project" value="UniProtKB-KW"/>
</dbReference>
<dbReference type="Gene3D" id="2.20.28.50">
    <property type="entry name" value="degv family protein"/>
    <property type="match status" value="1"/>
</dbReference>
<keyword evidence="1" id="KW-0446">Lipid-binding</keyword>
<dbReference type="Pfam" id="PF02645">
    <property type="entry name" value="DegV"/>
    <property type="match status" value="1"/>
</dbReference>
<dbReference type="NCBIfam" id="TIGR00762">
    <property type="entry name" value="DegV"/>
    <property type="match status" value="1"/>
</dbReference>
<reference evidence="2" key="1">
    <citation type="journal article" date="2021" name="PeerJ">
        <title>Extensive microbial diversity within the chicken gut microbiome revealed by metagenomics and culture.</title>
        <authorList>
            <person name="Gilroy R."/>
            <person name="Ravi A."/>
            <person name="Getino M."/>
            <person name="Pursley I."/>
            <person name="Horton D.L."/>
            <person name="Alikhan N.F."/>
            <person name="Baker D."/>
            <person name="Gharbi K."/>
            <person name="Hall N."/>
            <person name="Watson M."/>
            <person name="Adriaenssens E.M."/>
            <person name="Foster-Nyarko E."/>
            <person name="Jarju S."/>
            <person name="Secka A."/>
            <person name="Antonio M."/>
            <person name="Oren A."/>
            <person name="Chaudhuri R.R."/>
            <person name="La Ragione R."/>
            <person name="Hildebrand F."/>
            <person name="Pallen M.J."/>
        </authorList>
    </citation>
    <scope>NUCLEOTIDE SEQUENCE</scope>
    <source>
        <strain evidence="2">12435</strain>
    </source>
</reference>
<name>A0A9D1TRP6_9FIRM</name>
<evidence type="ECO:0000313" key="3">
    <source>
        <dbReference type="Proteomes" id="UP000823990"/>
    </source>
</evidence>
<dbReference type="AlphaFoldDB" id="A0A9D1TRP6"/>
<reference evidence="2" key="2">
    <citation type="submission" date="2021-04" db="EMBL/GenBank/DDBJ databases">
        <authorList>
            <person name="Gilroy R."/>
        </authorList>
    </citation>
    <scope>NUCLEOTIDE SEQUENCE</scope>
    <source>
        <strain evidence="2">12435</strain>
    </source>
</reference>
<dbReference type="InterPro" id="IPR043168">
    <property type="entry name" value="DegV_C"/>
</dbReference>
<dbReference type="EMBL" id="DXHS01000118">
    <property type="protein sequence ID" value="HIW03035.1"/>
    <property type="molecule type" value="Genomic_DNA"/>
</dbReference>
<dbReference type="PANTHER" id="PTHR33434">
    <property type="entry name" value="DEGV DOMAIN-CONTAINING PROTEIN DR_1986-RELATED"/>
    <property type="match status" value="1"/>
</dbReference>
<dbReference type="Gene3D" id="3.40.50.10440">
    <property type="entry name" value="Dihydroxyacetone kinase, domain 1"/>
    <property type="match status" value="1"/>
</dbReference>
<dbReference type="Proteomes" id="UP000823990">
    <property type="component" value="Unassembled WGS sequence"/>
</dbReference>
<dbReference type="PANTHER" id="PTHR33434:SF2">
    <property type="entry name" value="FATTY ACID-BINDING PROTEIN TM_1468"/>
    <property type="match status" value="1"/>
</dbReference>
<dbReference type="Gene3D" id="3.30.1180.10">
    <property type="match status" value="1"/>
</dbReference>
<evidence type="ECO:0000313" key="2">
    <source>
        <dbReference type="EMBL" id="HIW03035.1"/>
    </source>
</evidence>
<comment type="caution">
    <text evidence="2">The sequence shown here is derived from an EMBL/GenBank/DDBJ whole genome shotgun (WGS) entry which is preliminary data.</text>
</comment>
<organism evidence="2 3">
    <name type="scientific">Candidatus Protoclostridium stercorigallinarum</name>
    <dbReference type="NCBI Taxonomy" id="2838741"/>
    <lineage>
        <taxon>Bacteria</taxon>
        <taxon>Bacillati</taxon>
        <taxon>Bacillota</taxon>
        <taxon>Clostridia</taxon>
        <taxon>Candidatus Protoclostridium</taxon>
    </lineage>
</organism>
<accession>A0A9D1TRP6</accession>